<name>A0A1G7J7K2_9BACT</name>
<sequence length="312" mass="34419">MNKPSVLIWGCGSIGMRHASLALELGASVFCISSRNGLPFPSVKDFRELPANFSPDVAIIATPTALHAAHVRVVSSLAPRLTLVEKPLVKTATEIGPWLTDAQRRCTLVAYNLRFHPGVQDLQTLLKDKKLLALQLHVGQYLPSWRPNQDYRQCYSAFRGRGGGVLRDLSHELDLACLFAGPWRRVAALVGKLSSLDIESDDTVTILAEHEGCPQVSIHLDYLQSPARREIVAILEGGGIYLNLLDGTLHHGEKVKIYRVDGNTSYRLQMQAVLAGKTEPCCTFSQGLDVVSYVDAVERAAAQQEWIWRANQ</sequence>
<feature type="domain" description="Gfo/Idh/MocA-like oxidoreductase N-terminal" evidence="1">
    <location>
        <begin position="26"/>
        <end position="102"/>
    </location>
</feature>
<dbReference type="Pfam" id="PF22725">
    <property type="entry name" value="GFO_IDH_MocA_C3"/>
    <property type="match status" value="1"/>
</dbReference>
<gene>
    <name evidence="3" type="ORF">SAMN05192586_102217</name>
</gene>
<dbReference type="PANTHER" id="PTHR43377:SF1">
    <property type="entry name" value="BILIVERDIN REDUCTASE A"/>
    <property type="match status" value="1"/>
</dbReference>
<dbReference type="SUPFAM" id="SSF55347">
    <property type="entry name" value="Glyceraldehyde-3-phosphate dehydrogenase-like, C-terminal domain"/>
    <property type="match status" value="1"/>
</dbReference>
<dbReference type="RefSeq" id="WP_143339498.1">
    <property type="nucleotide sequence ID" value="NZ_FNBX01000002.1"/>
</dbReference>
<dbReference type="STRING" id="571438.SAMN05192586_102217"/>
<evidence type="ECO:0000313" key="4">
    <source>
        <dbReference type="Proteomes" id="UP000199355"/>
    </source>
</evidence>
<dbReference type="EMBL" id="FNBX01000002">
    <property type="protein sequence ID" value="SDF20977.1"/>
    <property type="molecule type" value="Genomic_DNA"/>
</dbReference>
<evidence type="ECO:0000313" key="3">
    <source>
        <dbReference type="EMBL" id="SDF20977.1"/>
    </source>
</evidence>
<keyword evidence="4" id="KW-1185">Reference proteome</keyword>
<feature type="domain" description="GFO/IDH/MocA-like oxidoreductase" evidence="2">
    <location>
        <begin position="135"/>
        <end position="231"/>
    </location>
</feature>
<dbReference type="Gene3D" id="3.40.50.720">
    <property type="entry name" value="NAD(P)-binding Rossmann-like Domain"/>
    <property type="match status" value="1"/>
</dbReference>
<reference evidence="4" key="1">
    <citation type="submission" date="2016-10" db="EMBL/GenBank/DDBJ databases">
        <authorList>
            <person name="Varghese N."/>
            <person name="Submissions S."/>
        </authorList>
    </citation>
    <scope>NUCLEOTIDE SEQUENCE [LARGE SCALE GENOMIC DNA]</scope>
    <source>
        <strain evidence="4">KHC7</strain>
    </source>
</reference>
<dbReference type="SUPFAM" id="SSF51735">
    <property type="entry name" value="NAD(P)-binding Rossmann-fold domains"/>
    <property type="match status" value="1"/>
</dbReference>
<dbReference type="InterPro" id="IPR055170">
    <property type="entry name" value="GFO_IDH_MocA-like_dom"/>
</dbReference>
<protein>
    <submittedName>
        <fullName evidence="3">Predicted dehydrogenase</fullName>
    </submittedName>
</protein>
<dbReference type="Gene3D" id="3.30.360.10">
    <property type="entry name" value="Dihydrodipicolinate Reductase, domain 2"/>
    <property type="match status" value="1"/>
</dbReference>
<dbReference type="InterPro" id="IPR036291">
    <property type="entry name" value="NAD(P)-bd_dom_sf"/>
</dbReference>
<dbReference type="PANTHER" id="PTHR43377">
    <property type="entry name" value="BILIVERDIN REDUCTASE A"/>
    <property type="match status" value="1"/>
</dbReference>
<dbReference type="AlphaFoldDB" id="A0A1G7J7K2"/>
<dbReference type="InterPro" id="IPR000683">
    <property type="entry name" value="Gfo/Idh/MocA-like_OxRdtase_N"/>
</dbReference>
<dbReference type="Pfam" id="PF01408">
    <property type="entry name" value="GFO_IDH_MocA"/>
    <property type="match status" value="1"/>
</dbReference>
<dbReference type="GO" id="GO:0000166">
    <property type="term" value="F:nucleotide binding"/>
    <property type="evidence" value="ECO:0007669"/>
    <property type="project" value="InterPro"/>
</dbReference>
<accession>A0A1G7J7K2</accession>
<dbReference type="Proteomes" id="UP000199355">
    <property type="component" value="Unassembled WGS sequence"/>
</dbReference>
<evidence type="ECO:0000259" key="1">
    <source>
        <dbReference type="Pfam" id="PF01408"/>
    </source>
</evidence>
<dbReference type="InterPro" id="IPR051450">
    <property type="entry name" value="Gfo/Idh/MocA_Oxidoreductases"/>
</dbReference>
<evidence type="ECO:0000259" key="2">
    <source>
        <dbReference type="Pfam" id="PF22725"/>
    </source>
</evidence>
<dbReference type="OrthoDB" id="9782091at2"/>
<organism evidence="3 4">
    <name type="scientific">Desulfovibrio legallii</name>
    <dbReference type="NCBI Taxonomy" id="571438"/>
    <lineage>
        <taxon>Bacteria</taxon>
        <taxon>Pseudomonadati</taxon>
        <taxon>Thermodesulfobacteriota</taxon>
        <taxon>Desulfovibrionia</taxon>
        <taxon>Desulfovibrionales</taxon>
        <taxon>Desulfovibrionaceae</taxon>
        <taxon>Desulfovibrio</taxon>
    </lineage>
</organism>
<proteinExistence type="predicted"/>